<evidence type="ECO:0000313" key="7">
    <source>
        <dbReference type="EnsemblMetazoa" id="XP_012064412.1"/>
    </source>
</evidence>
<gene>
    <name evidence="7" type="primary">105627741</name>
</gene>
<keyword evidence="3" id="KW-0862">Zinc</keyword>
<evidence type="ECO:0000259" key="6">
    <source>
        <dbReference type="PROSITE" id="PS50950"/>
    </source>
</evidence>
<name>A0A158P3Q4_ATTCE</name>
<sequence>MPSCAVRNCKNNSWNTKRQKISYLSFPKETEMIEKWKIVCKEDVNSKFARICSKHFHPSQFEDKSWLQDFVGKSGNVRIKLKRDAVPLIAVEDNKISMDNDLDCTALTSTSSCITQAALNTAVVPNIEISQEMQKLQHRNATLFLETKALAGSETETHKRQQALKDKLYKKQLIQKMQDKLTLFFTPEQIELFLNLTQKIRWTKEDIEAAISLKSVLSKAYKYLRKTKQFPATSTLRKWIADFNIDKGILTDESAMTKKKNRSMTEMRRAFYSDEISSFDEIYLSNQVQIEESKEKVYVYVVLKN</sequence>
<dbReference type="InterPro" id="IPR038441">
    <property type="entry name" value="THAP_Znf_sf"/>
</dbReference>
<dbReference type="eggNOG" id="ENOG502RTR9">
    <property type="taxonomic scope" value="Eukaryota"/>
</dbReference>
<dbReference type="GO" id="GO:0008270">
    <property type="term" value="F:zinc ion binding"/>
    <property type="evidence" value="ECO:0007669"/>
    <property type="project" value="UniProtKB-KW"/>
</dbReference>
<dbReference type="Pfam" id="PF05485">
    <property type="entry name" value="THAP"/>
    <property type="match status" value="1"/>
</dbReference>
<evidence type="ECO:0000256" key="4">
    <source>
        <dbReference type="ARBA" id="ARBA00023125"/>
    </source>
</evidence>
<organism evidence="7 8">
    <name type="scientific">Atta cephalotes</name>
    <name type="common">Leafcutter ant</name>
    <dbReference type="NCBI Taxonomy" id="12957"/>
    <lineage>
        <taxon>Eukaryota</taxon>
        <taxon>Metazoa</taxon>
        <taxon>Ecdysozoa</taxon>
        <taxon>Arthropoda</taxon>
        <taxon>Hexapoda</taxon>
        <taxon>Insecta</taxon>
        <taxon>Pterygota</taxon>
        <taxon>Neoptera</taxon>
        <taxon>Endopterygota</taxon>
        <taxon>Hymenoptera</taxon>
        <taxon>Apocrita</taxon>
        <taxon>Aculeata</taxon>
        <taxon>Formicoidea</taxon>
        <taxon>Formicidae</taxon>
        <taxon>Myrmicinae</taxon>
        <taxon>Atta</taxon>
    </lineage>
</organism>
<reference evidence="7" key="2">
    <citation type="submission" date="2016-04" db="UniProtKB">
        <authorList>
            <consortium name="EnsemblMetazoa"/>
        </authorList>
    </citation>
    <scope>IDENTIFICATION</scope>
</reference>
<evidence type="ECO:0000256" key="3">
    <source>
        <dbReference type="ARBA" id="ARBA00022833"/>
    </source>
</evidence>
<evidence type="ECO:0000256" key="1">
    <source>
        <dbReference type="ARBA" id="ARBA00022723"/>
    </source>
</evidence>
<dbReference type="Proteomes" id="UP000005205">
    <property type="component" value="Unassembled WGS sequence"/>
</dbReference>
<dbReference type="Gene3D" id="6.20.210.20">
    <property type="entry name" value="THAP domain"/>
    <property type="match status" value="1"/>
</dbReference>
<dbReference type="AlphaFoldDB" id="A0A158P3Q4"/>
<dbReference type="InterPro" id="IPR021896">
    <property type="entry name" value="THAP9-like_HTH"/>
</dbReference>
<dbReference type="KEGG" id="acep:105627741"/>
<dbReference type="EnsemblMetazoa" id="XM_012209022.1">
    <property type="protein sequence ID" value="XP_012064412.1"/>
    <property type="gene ID" value="LOC105627741"/>
</dbReference>
<dbReference type="OrthoDB" id="7546846at2759"/>
<accession>A0A158P3Q4</accession>
<dbReference type="Pfam" id="PF12017">
    <property type="entry name" value="Tnp_P_element"/>
    <property type="match status" value="1"/>
</dbReference>
<keyword evidence="4 5" id="KW-0238">DNA-binding</keyword>
<evidence type="ECO:0000256" key="5">
    <source>
        <dbReference type="PROSITE-ProRule" id="PRU00309"/>
    </source>
</evidence>
<evidence type="ECO:0000256" key="2">
    <source>
        <dbReference type="ARBA" id="ARBA00022771"/>
    </source>
</evidence>
<dbReference type="GO" id="GO:0003677">
    <property type="term" value="F:DNA binding"/>
    <property type="evidence" value="ECO:0007669"/>
    <property type="project" value="UniProtKB-UniRule"/>
</dbReference>
<dbReference type="PROSITE" id="PS50950">
    <property type="entry name" value="ZF_THAP"/>
    <property type="match status" value="1"/>
</dbReference>
<proteinExistence type="predicted"/>
<dbReference type="SUPFAM" id="SSF57716">
    <property type="entry name" value="Glucocorticoid receptor-like (DNA-binding domain)"/>
    <property type="match status" value="1"/>
</dbReference>
<dbReference type="EMBL" id="ADTU01008316">
    <property type="status" value="NOT_ANNOTATED_CDS"/>
    <property type="molecule type" value="Genomic_DNA"/>
</dbReference>
<reference evidence="8" key="1">
    <citation type="journal article" date="2011" name="PLoS Genet.">
        <title>The genome sequence of the leaf-cutter ant Atta cephalotes reveals insights into its obligate symbiotic lifestyle.</title>
        <authorList>
            <person name="Suen G."/>
            <person name="Teiling C."/>
            <person name="Li L."/>
            <person name="Holt C."/>
            <person name="Abouheif E."/>
            <person name="Bornberg-Bauer E."/>
            <person name="Bouffard P."/>
            <person name="Caldera E.J."/>
            <person name="Cash E."/>
            <person name="Cavanaugh A."/>
            <person name="Denas O."/>
            <person name="Elhaik E."/>
            <person name="Fave M.J."/>
            <person name="Gadau J."/>
            <person name="Gibson J.D."/>
            <person name="Graur D."/>
            <person name="Grubbs K.J."/>
            <person name="Hagen D.E."/>
            <person name="Harkins T.T."/>
            <person name="Helmkampf M."/>
            <person name="Hu H."/>
            <person name="Johnson B.R."/>
            <person name="Kim J."/>
            <person name="Marsh S.E."/>
            <person name="Moeller J.A."/>
            <person name="Munoz-Torres M.C."/>
            <person name="Murphy M.C."/>
            <person name="Naughton M.C."/>
            <person name="Nigam S."/>
            <person name="Overson R."/>
            <person name="Rajakumar R."/>
            <person name="Reese J.T."/>
            <person name="Scott J.J."/>
            <person name="Smith C.R."/>
            <person name="Tao S."/>
            <person name="Tsutsui N.D."/>
            <person name="Viljakainen L."/>
            <person name="Wissler L."/>
            <person name="Yandell M.D."/>
            <person name="Zimmer F."/>
            <person name="Taylor J."/>
            <person name="Slater S.C."/>
            <person name="Clifton S.W."/>
            <person name="Warren W.C."/>
            <person name="Elsik C.G."/>
            <person name="Smith C.D."/>
            <person name="Weinstock G.M."/>
            <person name="Gerardo N.M."/>
            <person name="Currie C.R."/>
        </authorList>
    </citation>
    <scope>NUCLEOTIDE SEQUENCE [LARGE SCALE GENOMIC DNA]</scope>
</reference>
<evidence type="ECO:0000313" key="8">
    <source>
        <dbReference type="Proteomes" id="UP000005205"/>
    </source>
</evidence>
<dbReference type="InterPro" id="IPR052224">
    <property type="entry name" value="THAP_domain_protein"/>
</dbReference>
<dbReference type="PANTHER" id="PTHR46927">
    <property type="entry name" value="AGAP005574-PA"/>
    <property type="match status" value="1"/>
</dbReference>
<dbReference type="InParanoid" id="A0A158P3Q4"/>
<dbReference type="SMART" id="SM00980">
    <property type="entry name" value="THAP"/>
    <property type="match status" value="1"/>
</dbReference>
<feature type="domain" description="THAP-type" evidence="6">
    <location>
        <begin position="1"/>
        <end position="90"/>
    </location>
</feature>
<keyword evidence="1" id="KW-0479">Metal-binding</keyword>
<dbReference type="InterPro" id="IPR006612">
    <property type="entry name" value="THAP_Znf"/>
</dbReference>
<protein>
    <recommendedName>
        <fullName evidence="6">THAP-type domain-containing protein</fullName>
    </recommendedName>
</protein>
<dbReference type="SMART" id="SM00692">
    <property type="entry name" value="DM3"/>
    <property type="match status" value="1"/>
</dbReference>
<keyword evidence="2 5" id="KW-0863">Zinc-finger</keyword>
<dbReference type="PANTHER" id="PTHR46927:SF3">
    <property type="entry name" value="THAP-TYPE DOMAIN-CONTAINING PROTEIN"/>
    <property type="match status" value="1"/>
</dbReference>
<keyword evidence="8" id="KW-1185">Reference proteome</keyword>